<dbReference type="InterPro" id="IPR002575">
    <property type="entry name" value="Aminoglycoside_PTrfase"/>
</dbReference>
<evidence type="ECO:0000313" key="2">
    <source>
        <dbReference type="EMBL" id="RMZ41222.1"/>
    </source>
</evidence>
<dbReference type="Pfam" id="PF01636">
    <property type="entry name" value="APH"/>
    <property type="match status" value="1"/>
</dbReference>
<dbReference type="CDD" id="cd05120">
    <property type="entry name" value="APH_ChoK_like"/>
    <property type="match status" value="1"/>
</dbReference>
<sequence>MLGSSLSTTKLPFFRDLNQLPCPLPTTEDIEAGTILPTKSERSSGDHGHVAVVGDHFVVKYGQFILENEGHALLLLEKYPSILVPRLYAMYRKDDILYLVMQLLPGADLSKLWGELSCNEKASICDQLKEAFAQIRTIPSPGYFGSVTGGPVQHRFFGWVESDPRIMGPFETLEDFHLDMALVSQRQEKRNDRHPWGAEWFARHLPQALKDHLSTFTHCDLVKQNIMVQELPQTDRHTDRKFKVTGIIDWELPGWYPRYWEYAAFFADFLWEGERGKMFETFIDPWPLEAALLGLFKHDLEGY</sequence>
<dbReference type="InterPro" id="IPR051678">
    <property type="entry name" value="AGP_Transferase"/>
</dbReference>
<gene>
    <name evidence="2" type="ORF">CA14_001092</name>
</gene>
<dbReference type="PANTHER" id="PTHR21310:SF48">
    <property type="entry name" value="AMINOGLYCOSIDE PHOSPHOTRANSFERASE DOMAIN-CONTAINING PROTEIN"/>
    <property type="match status" value="1"/>
</dbReference>
<name>A0AB74C6T0_ASPFL</name>
<dbReference type="Proteomes" id="UP000275480">
    <property type="component" value="Unassembled WGS sequence"/>
</dbReference>
<reference evidence="2 3" key="1">
    <citation type="submission" date="2018-07" db="EMBL/GenBank/DDBJ databases">
        <title>Identification of spontaneous genetic mutation associated with occurrence of a yellow conidial color mutant of Aspergillus flavus.</title>
        <authorList>
            <person name="Chang P.-K."/>
            <person name="Mack B.M."/>
            <person name="Scharfenstein L."/>
            <person name="Gilbert M.K."/>
        </authorList>
    </citation>
    <scope>NUCLEOTIDE SEQUENCE [LARGE SCALE GENOMIC DNA]</scope>
    <source>
        <strain evidence="2 3">CA14</strain>
    </source>
</reference>
<dbReference type="SUPFAM" id="SSF56112">
    <property type="entry name" value="Protein kinase-like (PK-like)"/>
    <property type="match status" value="1"/>
</dbReference>
<dbReference type="PANTHER" id="PTHR21310">
    <property type="entry name" value="AMINOGLYCOSIDE PHOSPHOTRANSFERASE-RELATED-RELATED"/>
    <property type="match status" value="1"/>
</dbReference>
<dbReference type="Gene3D" id="3.90.1200.10">
    <property type="match status" value="1"/>
</dbReference>
<proteinExistence type="predicted"/>
<comment type="caution">
    <text evidence="2">The sequence shown here is derived from an EMBL/GenBank/DDBJ whole genome shotgun (WGS) entry which is preliminary data.</text>
</comment>
<organism evidence="2 3">
    <name type="scientific">Aspergillus flavus</name>
    <dbReference type="NCBI Taxonomy" id="5059"/>
    <lineage>
        <taxon>Eukaryota</taxon>
        <taxon>Fungi</taxon>
        <taxon>Dikarya</taxon>
        <taxon>Ascomycota</taxon>
        <taxon>Pezizomycotina</taxon>
        <taxon>Eurotiomycetes</taxon>
        <taxon>Eurotiomycetidae</taxon>
        <taxon>Eurotiales</taxon>
        <taxon>Aspergillaceae</taxon>
        <taxon>Aspergillus</taxon>
        <taxon>Aspergillus subgen. Circumdati</taxon>
    </lineage>
</organism>
<feature type="domain" description="Aminoglycoside phosphotransferase" evidence="1">
    <location>
        <begin position="67"/>
        <end position="268"/>
    </location>
</feature>
<dbReference type="AlphaFoldDB" id="A0AB74C6T0"/>
<accession>A0AB74C6T0</accession>
<dbReference type="EMBL" id="QQZZ01000125">
    <property type="protein sequence ID" value="RMZ41222.1"/>
    <property type="molecule type" value="Genomic_DNA"/>
</dbReference>
<evidence type="ECO:0000259" key="1">
    <source>
        <dbReference type="Pfam" id="PF01636"/>
    </source>
</evidence>
<protein>
    <recommendedName>
        <fullName evidence="1">Aminoglycoside phosphotransferase domain-containing protein</fullName>
    </recommendedName>
</protein>
<dbReference type="InterPro" id="IPR011009">
    <property type="entry name" value="Kinase-like_dom_sf"/>
</dbReference>
<evidence type="ECO:0000313" key="3">
    <source>
        <dbReference type="Proteomes" id="UP000275480"/>
    </source>
</evidence>